<name>Q7Y2X8_9CAUD</name>
<sequence>MSQMFFGLSRIFRLPASSFRSCRNRKNLSRIPWECIPHFSGRIQVRRQAWLSVTWWSRGPQPLRKSTITTSLPASRWEDCCWLIFSMT</sequence>
<keyword evidence="2" id="KW-1185">Reference proteome</keyword>
<accession>Q7Y2X8</accession>
<evidence type="ECO:0000313" key="1">
    <source>
        <dbReference type="EMBL" id="BAC77985.1"/>
    </source>
</evidence>
<proteinExistence type="predicted"/>
<dbReference type="RefSeq" id="NP_859248.1">
    <property type="nucleotide sequence ID" value="NC_004914.3"/>
</dbReference>
<dbReference type="GeneID" id="2653382"/>
<dbReference type="Proteomes" id="UP000000983">
    <property type="component" value="Segment"/>
</dbReference>
<evidence type="ECO:0000313" key="2">
    <source>
        <dbReference type="Proteomes" id="UP000000983"/>
    </source>
</evidence>
<dbReference type="EMBL" id="AP005154">
    <property type="protein sequence ID" value="BAC77985.1"/>
    <property type="molecule type" value="Genomic_DNA"/>
</dbReference>
<reference evidence="1 2" key="1">
    <citation type="journal article" date="2003" name="J. Bacteriol.">
        <title>Genome analysis of a novel Shiga toxin 1 (Stx1)-converting phage which is closely related to Stx2-converting phages but not to other Stx1-converting phages.</title>
        <authorList>
            <person name="Sato T."/>
            <person name="Shimizu T."/>
            <person name="Watarai M."/>
            <person name="Kobayashi M."/>
            <person name="Kano S."/>
            <person name="Hamabata T."/>
            <person name="Takeda Y."/>
            <person name="Yamasaki S."/>
        </authorList>
    </citation>
    <scope>NUCLEOTIDE SEQUENCE</scope>
    <source>
        <strain evidence="1">Stx2 phage-II</strain>
    </source>
</reference>
<dbReference type="KEGG" id="vg:2653382"/>
<organism evidence="1 2">
    <name type="scientific">Escherichia phage Stx2 II</name>
    <dbReference type="NCBI Taxonomy" id="194949"/>
    <lineage>
        <taxon>Viruses</taxon>
        <taxon>Duplodnaviria</taxon>
        <taxon>Heunggongvirae</taxon>
        <taxon>Uroviricota</taxon>
        <taxon>Caudoviricetes</taxon>
        <taxon>Sepvirinae</taxon>
        <taxon>Traversvirus</taxon>
        <taxon>Traversvirus II</taxon>
    </lineage>
</organism>
<protein>
    <submittedName>
        <fullName evidence="1">Uncharacterized protein</fullName>
    </submittedName>
</protein>